<keyword evidence="1" id="KW-0812">Transmembrane</keyword>
<dbReference type="Proteomes" id="UP001595660">
    <property type="component" value="Unassembled WGS sequence"/>
</dbReference>
<evidence type="ECO:0000313" key="3">
    <source>
        <dbReference type="Proteomes" id="UP001595660"/>
    </source>
</evidence>
<reference evidence="2 3" key="1">
    <citation type="journal article" date="2019" name="Int. J. Syst. Evol. Microbiol.">
        <title>The Global Catalogue of Microorganisms (GCM) 10K type strain sequencing project: providing services to taxonomists for standard genome sequencing and annotation.</title>
        <authorList>
            <consortium name="The Broad Institute Genomics Platform"/>
            <consortium name="The Broad Institute Genome Sequencing Center for Infectious Disease"/>
            <person name="Wu L."/>
            <person name="Ma J."/>
        </authorList>
    </citation>
    <scope>NUCLEOTIDE SEQUENCE [LARGE SCALE GENOMIC DNA]</scope>
    <source>
        <strain evidence="2 3">CGMCC 1.12562</strain>
    </source>
</reference>
<feature type="transmembrane region" description="Helical" evidence="1">
    <location>
        <begin position="119"/>
        <end position="137"/>
    </location>
</feature>
<keyword evidence="1" id="KW-1133">Transmembrane helix</keyword>
<gene>
    <name evidence="2" type="ORF">ACFOKC_07940</name>
</gene>
<comment type="caution">
    <text evidence="2">The sequence shown here is derived from an EMBL/GenBank/DDBJ whole genome shotgun (WGS) entry which is preliminary data.</text>
</comment>
<proteinExistence type="predicted"/>
<dbReference type="RefSeq" id="WP_232571222.1">
    <property type="nucleotide sequence ID" value="NZ_CP089466.1"/>
</dbReference>
<keyword evidence="3" id="KW-1185">Reference proteome</keyword>
<organism evidence="2 3">
    <name type="scientific">Halobacterium litoreum</name>
    <dbReference type="NCBI Taxonomy" id="2039234"/>
    <lineage>
        <taxon>Archaea</taxon>
        <taxon>Methanobacteriati</taxon>
        <taxon>Methanobacteriota</taxon>
        <taxon>Stenosarchaea group</taxon>
        <taxon>Halobacteria</taxon>
        <taxon>Halobacteriales</taxon>
        <taxon>Halobacteriaceae</taxon>
        <taxon>Halobacterium</taxon>
    </lineage>
</organism>
<dbReference type="AlphaFoldDB" id="A0ABD5NEE2"/>
<dbReference type="EMBL" id="JBHRWN010000002">
    <property type="protein sequence ID" value="MFC3477653.1"/>
    <property type="molecule type" value="Genomic_DNA"/>
</dbReference>
<dbReference type="GeneID" id="69116414"/>
<evidence type="ECO:0000256" key="1">
    <source>
        <dbReference type="SAM" id="Phobius"/>
    </source>
</evidence>
<accession>A0ABD5NEE2</accession>
<feature type="transmembrane region" description="Helical" evidence="1">
    <location>
        <begin position="85"/>
        <end position="107"/>
    </location>
</feature>
<feature type="transmembrane region" description="Helical" evidence="1">
    <location>
        <begin position="55"/>
        <end position="73"/>
    </location>
</feature>
<keyword evidence="1" id="KW-0472">Membrane</keyword>
<protein>
    <submittedName>
        <fullName evidence="2">Uncharacterized protein</fullName>
    </submittedName>
</protein>
<name>A0ABD5NEE2_9EURY</name>
<evidence type="ECO:0000313" key="2">
    <source>
        <dbReference type="EMBL" id="MFC3477653.1"/>
    </source>
</evidence>
<sequence>MLIDLLPTSLAALIPELSLLLIGYVVEKHYVSRVTCFTNVLALNVHFLTVGESGLWLGLYADLGLLLGAWGFLHYMEQESLSRDYYQVSHILYSSLVVGAIILYPHIEWIFSAILGDGSLPAIGVVGIAVLINLALLDDEDQLHYRLARDIRVNEFIVNSPTLEVDLGDGYFTRRHLEDWFRVK</sequence>